<comment type="caution">
    <text evidence="1">The sequence shown here is derived from an EMBL/GenBank/DDBJ whole genome shotgun (WGS) entry which is preliminary data.</text>
</comment>
<dbReference type="Proteomes" id="UP000324585">
    <property type="component" value="Unassembled WGS sequence"/>
</dbReference>
<evidence type="ECO:0008006" key="3">
    <source>
        <dbReference type="Google" id="ProtNLM"/>
    </source>
</evidence>
<sequence>MATDIAGCAKARCEMTSMFSGLGESLKGASSRFEAELNSAGKKLNEALAGSNTPKPGVWPDELFAHDEPLRVPIRELESAEQLLQRAETTIKHHAQMLNKSAASHRALGEALASTSGVCQPVMEKFIDSDRILAQLSLAASHMSEAHAKTAFADQISAPIEMLRNEFESKRLQTLLPLRRVYAEKKKLYGAKLVAIGDSSDPVRSLAIKDEASVVEAEWRDISTQIAATAEALVTAIHSGLGEYFKHYAALCSDLAENLGTALALRGDNQEDSS</sequence>
<protein>
    <recommendedName>
        <fullName evidence="3">BAR domain-containing protein</fullName>
    </recommendedName>
</protein>
<evidence type="ECO:0000313" key="1">
    <source>
        <dbReference type="EMBL" id="KAA8492922.1"/>
    </source>
</evidence>
<dbReference type="EMBL" id="VRMN01000008">
    <property type="protein sequence ID" value="KAA8492922.1"/>
    <property type="molecule type" value="Genomic_DNA"/>
</dbReference>
<gene>
    <name evidence="1" type="ORF">FVE85_9194</name>
</gene>
<proteinExistence type="predicted"/>
<dbReference type="AlphaFoldDB" id="A0A5J4YPW5"/>
<organism evidence="1 2">
    <name type="scientific">Porphyridium purpureum</name>
    <name type="common">Red alga</name>
    <name type="synonym">Porphyridium cruentum</name>
    <dbReference type="NCBI Taxonomy" id="35688"/>
    <lineage>
        <taxon>Eukaryota</taxon>
        <taxon>Rhodophyta</taxon>
        <taxon>Bangiophyceae</taxon>
        <taxon>Porphyridiales</taxon>
        <taxon>Porphyridiaceae</taxon>
        <taxon>Porphyridium</taxon>
    </lineage>
</organism>
<reference evidence="2" key="1">
    <citation type="journal article" date="2019" name="Nat. Commun.">
        <title>Expansion of phycobilisome linker gene families in mesophilic red algae.</title>
        <authorList>
            <person name="Lee J."/>
            <person name="Kim D."/>
            <person name="Bhattacharya D."/>
            <person name="Yoon H.S."/>
        </authorList>
    </citation>
    <scope>NUCLEOTIDE SEQUENCE [LARGE SCALE GENOMIC DNA]</scope>
    <source>
        <strain evidence="2">CCMP 1328</strain>
    </source>
</reference>
<accession>A0A5J4YPW5</accession>
<name>A0A5J4YPW5_PORPP</name>
<keyword evidence="2" id="KW-1185">Reference proteome</keyword>
<evidence type="ECO:0000313" key="2">
    <source>
        <dbReference type="Proteomes" id="UP000324585"/>
    </source>
</evidence>
<dbReference type="OMA" id="AKARCEM"/>